<gene>
    <name evidence="7" type="ORF">XAT740_LOCUS51865</name>
</gene>
<evidence type="ECO:0000256" key="3">
    <source>
        <dbReference type="ARBA" id="ARBA00022737"/>
    </source>
</evidence>
<dbReference type="PANTHER" id="PTHR46730">
    <property type="entry name" value="POLYCYSTIN-1"/>
    <property type="match status" value="1"/>
</dbReference>
<evidence type="ECO:0000313" key="8">
    <source>
        <dbReference type="Proteomes" id="UP000663828"/>
    </source>
</evidence>
<organism evidence="7 8">
    <name type="scientific">Adineta ricciae</name>
    <name type="common">Rotifer</name>
    <dbReference type="NCBI Taxonomy" id="249248"/>
    <lineage>
        <taxon>Eukaryota</taxon>
        <taxon>Metazoa</taxon>
        <taxon>Spiralia</taxon>
        <taxon>Gnathifera</taxon>
        <taxon>Rotifera</taxon>
        <taxon>Eurotatoria</taxon>
        <taxon>Bdelloidea</taxon>
        <taxon>Adinetida</taxon>
        <taxon>Adinetidae</taxon>
        <taxon>Adineta</taxon>
    </lineage>
</organism>
<evidence type="ECO:0000256" key="2">
    <source>
        <dbReference type="ARBA" id="ARBA00022692"/>
    </source>
</evidence>
<comment type="caution">
    <text evidence="7">The sequence shown here is derived from an EMBL/GenBank/DDBJ whole genome shotgun (WGS) entry which is preliminary data.</text>
</comment>
<evidence type="ECO:0000313" key="7">
    <source>
        <dbReference type="EMBL" id="CAF1632318.1"/>
    </source>
</evidence>
<evidence type="ECO:0000256" key="5">
    <source>
        <dbReference type="ARBA" id="ARBA00023136"/>
    </source>
</evidence>
<dbReference type="GO" id="GO:0006816">
    <property type="term" value="P:calcium ion transport"/>
    <property type="evidence" value="ECO:0007669"/>
    <property type="project" value="TreeGrafter"/>
</dbReference>
<sequence length="453" mass="50550">MAIEEISGCVNNRYFIRIFNVDDYSYAFVNQHYVARQSLRTDSGFIDVTAYIHDGISNFTFLAYNVFNPYSWGFQIMNNNSTIFADTAGIAGSVSASRRLRPNQFVYNRMISVNTAKYSIVSTTPTTSCTGKNDKYSIRLYNIDDTSYGYVNQQLIISQSYTDSGFVDVTPYVQNDSNKFTFLTYNIAATYNWGFQIMENNDIIFDDIGGLVPIYGADSGNTSRSNQFVYNKTIFINVTKCENMTSASSTNCFVPKIILIPATSTLSSPIQFQRSQDFFISSYIQLMCNISLATIMKWTINNCIQTNCSSQIQIAPSINTTFNELYIPARTLPYGTYEFILNVTIAASSALTSSASAFVAIVSSNIAANLVQFGTSMITSGHQQNLTLDPGSYSVDPNELIFNRSKWTYDYYCGVYGVQSFPSMNGSLLTIDDPMNPSCISNRNQIQFPSSSL</sequence>
<keyword evidence="4" id="KW-1133">Transmembrane helix</keyword>
<accession>A0A816D4B6</accession>
<protein>
    <recommendedName>
        <fullName evidence="6">PKD/REJ-like domain-containing protein</fullName>
    </recommendedName>
</protein>
<keyword evidence="8" id="KW-1185">Reference proteome</keyword>
<proteinExistence type="predicted"/>
<dbReference type="EMBL" id="CAJNOR010008373">
    <property type="protein sequence ID" value="CAF1632318.1"/>
    <property type="molecule type" value="Genomic_DNA"/>
</dbReference>
<dbReference type="InterPro" id="IPR002859">
    <property type="entry name" value="PKD/REJ-like"/>
</dbReference>
<comment type="subcellular location">
    <subcellularLocation>
        <location evidence="1">Membrane</location>
    </subcellularLocation>
</comment>
<dbReference type="PANTHER" id="PTHR46730:SF1">
    <property type="entry name" value="PLAT DOMAIN-CONTAINING PROTEIN"/>
    <property type="match status" value="1"/>
</dbReference>
<keyword evidence="5" id="KW-0472">Membrane</keyword>
<dbReference type="Proteomes" id="UP000663828">
    <property type="component" value="Unassembled WGS sequence"/>
</dbReference>
<evidence type="ECO:0000259" key="6">
    <source>
        <dbReference type="Pfam" id="PF02010"/>
    </source>
</evidence>
<feature type="domain" description="PKD/REJ-like" evidence="6">
    <location>
        <begin position="284"/>
        <end position="420"/>
    </location>
</feature>
<feature type="non-terminal residue" evidence="7">
    <location>
        <position position="1"/>
    </location>
</feature>
<dbReference type="AlphaFoldDB" id="A0A816D4B6"/>
<dbReference type="GO" id="GO:0005261">
    <property type="term" value="F:monoatomic cation channel activity"/>
    <property type="evidence" value="ECO:0007669"/>
    <property type="project" value="TreeGrafter"/>
</dbReference>
<keyword evidence="3" id="KW-0677">Repeat</keyword>
<evidence type="ECO:0000256" key="4">
    <source>
        <dbReference type="ARBA" id="ARBA00022989"/>
    </source>
</evidence>
<keyword evidence="2" id="KW-0812">Transmembrane</keyword>
<dbReference type="Pfam" id="PF02010">
    <property type="entry name" value="REJ"/>
    <property type="match status" value="1"/>
</dbReference>
<reference evidence="7" key="1">
    <citation type="submission" date="2021-02" db="EMBL/GenBank/DDBJ databases">
        <authorList>
            <person name="Nowell W R."/>
        </authorList>
    </citation>
    <scope>NUCLEOTIDE SEQUENCE</scope>
</reference>
<dbReference type="GO" id="GO:0005886">
    <property type="term" value="C:plasma membrane"/>
    <property type="evidence" value="ECO:0007669"/>
    <property type="project" value="TreeGrafter"/>
</dbReference>
<name>A0A816D4B6_ADIRI</name>
<evidence type="ECO:0000256" key="1">
    <source>
        <dbReference type="ARBA" id="ARBA00004370"/>
    </source>
</evidence>